<dbReference type="RefSeq" id="WP_380050675.1">
    <property type="nucleotide sequence ID" value="NZ_JBHSOH010000020.1"/>
</dbReference>
<gene>
    <name evidence="1" type="ORF">ACFPQ6_14335</name>
</gene>
<evidence type="ECO:0000313" key="2">
    <source>
        <dbReference type="Proteomes" id="UP001595979"/>
    </source>
</evidence>
<protein>
    <recommendedName>
        <fullName evidence="3">M3 family oligoendopeptidase</fullName>
    </recommendedName>
</protein>
<sequence>MTNSAWDQLGQRFSTLLTLPLSAETAPRALDEWVTLNRAVYQTRGELIRKYYAHSTNEQAKAEHDAFVRDHYPRLAAASHTFIQQLVASGAAYPAEWRHFIEVTAFEPPSEELLALMGEEDQLGKSFQQIRASTTYHLEGKEVQPGELAAQLQHPDRATRRAAYLGLIGSEHAKEDELNALFVKLHGLRTRIAQATGHETYYSGVAPA</sequence>
<comment type="caution">
    <text evidence="1">The sequence shown here is derived from an EMBL/GenBank/DDBJ whole genome shotgun (WGS) entry which is preliminary data.</text>
</comment>
<dbReference type="EMBL" id="JBHSOH010000020">
    <property type="protein sequence ID" value="MFC5849488.1"/>
    <property type="molecule type" value="Genomic_DNA"/>
</dbReference>
<name>A0ABW1DLA3_9DEIO</name>
<evidence type="ECO:0008006" key="3">
    <source>
        <dbReference type="Google" id="ProtNLM"/>
    </source>
</evidence>
<dbReference type="Gene3D" id="1.10.1370.30">
    <property type="match status" value="1"/>
</dbReference>
<accession>A0ABW1DLA3</accession>
<dbReference type="SUPFAM" id="SSF55486">
    <property type="entry name" value="Metalloproteases ('zincins'), catalytic domain"/>
    <property type="match status" value="1"/>
</dbReference>
<reference evidence="2" key="1">
    <citation type="journal article" date="2019" name="Int. J. Syst. Evol. Microbiol.">
        <title>The Global Catalogue of Microorganisms (GCM) 10K type strain sequencing project: providing services to taxonomists for standard genome sequencing and annotation.</title>
        <authorList>
            <consortium name="The Broad Institute Genomics Platform"/>
            <consortium name="The Broad Institute Genome Sequencing Center for Infectious Disease"/>
            <person name="Wu L."/>
            <person name="Ma J."/>
        </authorList>
    </citation>
    <scope>NUCLEOTIDE SEQUENCE [LARGE SCALE GENOMIC DNA]</scope>
    <source>
        <strain evidence="2">CGMCC 1.15053</strain>
    </source>
</reference>
<proteinExistence type="predicted"/>
<organism evidence="1 2">
    <name type="scientific">Deinococcus petrolearius</name>
    <dbReference type="NCBI Taxonomy" id="1751295"/>
    <lineage>
        <taxon>Bacteria</taxon>
        <taxon>Thermotogati</taxon>
        <taxon>Deinococcota</taxon>
        <taxon>Deinococci</taxon>
        <taxon>Deinococcales</taxon>
        <taxon>Deinococcaceae</taxon>
        <taxon>Deinococcus</taxon>
    </lineage>
</organism>
<keyword evidence="2" id="KW-1185">Reference proteome</keyword>
<evidence type="ECO:0000313" key="1">
    <source>
        <dbReference type="EMBL" id="MFC5849488.1"/>
    </source>
</evidence>
<dbReference type="Proteomes" id="UP001595979">
    <property type="component" value="Unassembled WGS sequence"/>
</dbReference>